<evidence type="ECO:0000313" key="1">
    <source>
        <dbReference type="EMBL" id="KZP17998.1"/>
    </source>
</evidence>
<organism evidence="1 2">
    <name type="scientific">Athelia psychrophila</name>
    <dbReference type="NCBI Taxonomy" id="1759441"/>
    <lineage>
        <taxon>Eukaryota</taxon>
        <taxon>Fungi</taxon>
        <taxon>Dikarya</taxon>
        <taxon>Basidiomycota</taxon>
        <taxon>Agaricomycotina</taxon>
        <taxon>Agaricomycetes</taxon>
        <taxon>Agaricomycetidae</taxon>
        <taxon>Atheliales</taxon>
        <taxon>Atheliaceae</taxon>
        <taxon>Athelia</taxon>
    </lineage>
</organism>
<keyword evidence="2" id="KW-1185">Reference proteome</keyword>
<protein>
    <submittedName>
        <fullName evidence="1">Uncharacterized protein</fullName>
    </submittedName>
</protein>
<evidence type="ECO:0000313" key="2">
    <source>
        <dbReference type="Proteomes" id="UP000076532"/>
    </source>
</evidence>
<gene>
    <name evidence="1" type="ORF">FIBSPDRAFT_893889</name>
</gene>
<dbReference type="OrthoDB" id="3203373at2759"/>
<dbReference type="EMBL" id="KV417577">
    <property type="protein sequence ID" value="KZP17998.1"/>
    <property type="molecule type" value="Genomic_DNA"/>
</dbReference>
<accession>A0A166GMX9</accession>
<dbReference type="AlphaFoldDB" id="A0A166GMX9"/>
<sequence length="165" mass="17950">MSTDGEYIALNAHSFEPLFPSLQHLLLANAAHSAGDLVASARSFPNIGRLTFAPGENDDHLSLHNLHQTLGVIIHGADDDDTAGSNVHGALLWSKLQSIALPTSSDHFDVAALENMKGTILQLQVAGHPIRKLLLPNVHPAMVEMGEAIEIGEYYVDWPRVFDWT</sequence>
<reference evidence="1 2" key="1">
    <citation type="journal article" date="2016" name="Mol. Biol. Evol.">
        <title>Comparative Genomics of Early-Diverging Mushroom-Forming Fungi Provides Insights into the Origins of Lignocellulose Decay Capabilities.</title>
        <authorList>
            <person name="Nagy L.G."/>
            <person name="Riley R."/>
            <person name="Tritt A."/>
            <person name="Adam C."/>
            <person name="Daum C."/>
            <person name="Floudas D."/>
            <person name="Sun H."/>
            <person name="Yadav J.S."/>
            <person name="Pangilinan J."/>
            <person name="Larsson K.H."/>
            <person name="Matsuura K."/>
            <person name="Barry K."/>
            <person name="Labutti K."/>
            <person name="Kuo R."/>
            <person name="Ohm R.A."/>
            <person name="Bhattacharya S.S."/>
            <person name="Shirouzu T."/>
            <person name="Yoshinaga Y."/>
            <person name="Martin F.M."/>
            <person name="Grigoriev I.V."/>
            <person name="Hibbett D.S."/>
        </authorList>
    </citation>
    <scope>NUCLEOTIDE SEQUENCE [LARGE SCALE GENOMIC DNA]</scope>
    <source>
        <strain evidence="1 2">CBS 109695</strain>
    </source>
</reference>
<name>A0A166GMX9_9AGAM</name>
<dbReference type="Proteomes" id="UP000076532">
    <property type="component" value="Unassembled WGS sequence"/>
</dbReference>
<proteinExistence type="predicted"/>